<evidence type="ECO:0000313" key="2">
    <source>
        <dbReference type="Proteomes" id="UP000193778"/>
    </source>
</evidence>
<proteinExistence type="predicted"/>
<dbReference type="Proteomes" id="UP000193778">
    <property type="component" value="Unassembled WGS sequence"/>
</dbReference>
<organism evidence="1 2">
    <name type="scientific">Ruegeria meonggei</name>
    <dbReference type="NCBI Taxonomy" id="1446476"/>
    <lineage>
        <taxon>Bacteria</taxon>
        <taxon>Pseudomonadati</taxon>
        <taxon>Pseudomonadota</taxon>
        <taxon>Alphaproteobacteria</taxon>
        <taxon>Rhodobacterales</taxon>
        <taxon>Roseobacteraceae</taxon>
        <taxon>Ruegeria</taxon>
    </lineage>
</organism>
<reference evidence="2" key="1">
    <citation type="submission" date="2017-03" db="EMBL/GenBank/DDBJ databases">
        <authorList>
            <person name="Rodrigo-Torres L."/>
            <person name="Arahal R.D."/>
            <person name="Lucena T."/>
        </authorList>
    </citation>
    <scope>NUCLEOTIDE SEQUENCE [LARGE SCALE GENOMIC DNA]</scope>
    <source>
        <strain evidence="2">CECT 8411</strain>
    </source>
</reference>
<dbReference type="EMBL" id="FWFP01000014">
    <property type="protein sequence ID" value="SLN74453.1"/>
    <property type="molecule type" value="Genomic_DNA"/>
</dbReference>
<protein>
    <submittedName>
        <fullName evidence="1">Uncharacterized protein</fullName>
    </submittedName>
</protein>
<gene>
    <name evidence="1" type="ORF">RUM8411_04021</name>
</gene>
<keyword evidence="2" id="KW-1185">Reference proteome</keyword>
<accession>A0A1X7AAP6</accession>
<dbReference type="AlphaFoldDB" id="A0A1X7AAP6"/>
<sequence length="47" mass="5252">MPSAGTWAKSNAETTIKTIATEKTTMPLITKRKTVLVASFQIRELRM</sequence>
<evidence type="ECO:0000313" key="1">
    <source>
        <dbReference type="EMBL" id="SLN74453.1"/>
    </source>
</evidence>
<name>A0A1X7AAP6_9RHOB</name>